<organism evidence="2 3">
    <name type="scientific">Oesophagostomum dentatum</name>
    <name type="common">Nodular worm</name>
    <dbReference type="NCBI Taxonomy" id="61180"/>
    <lineage>
        <taxon>Eukaryota</taxon>
        <taxon>Metazoa</taxon>
        <taxon>Ecdysozoa</taxon>
        <taxon>Nematoda</taxon>
        <taxon>Chromadorea</taxon>
        <taxon>Rhabditida</taxon>
        <taxon>Rhabditina</taxon>
        <taxon>Rhabditomorpha</taxon>
        <taxon>Strongyloidea</taxon>
        <taxon>Strongylidae</taxon>
        <taxon>Oesophagostomum</taxon>
    </lineage>
</organism>
<keyword evidence="1" id="KW-0812">Transmembrane</keyword>
<accession>A0A0B1TN67</accession>
<name>A0A0B1TN67_OESDE</name>
<feature type="transmembrane region" description="Helical" evidence="1">
    <location>
        <begin position="79"/>
        <end position="98"/>
    </location>
</feature>
<feature type="transmembrane region" description="Helical" evidence="1">
    <location>
        <begin position="6"/>
        <end position="34"/>
    </location>
</feature>
<keyword evidence="1" id="KW-1133">Transmembrane helix</keyword>
<evidence type="ECO:0000313" key="2">
    <source>
        <dbReference type="EMBL" id="KHJ97272.1"/>
    </source>
</evidence>
<dbReference type="OrthoDB" id="5874799at2759"/>
<evidence type="ECO:0000256" key="1">
    <source>
        <dbReference type="SAM" id="Phobius"/>
    </source>
</evidence>
<keyword evidence="3" id="KW-1185">Reference proteome</keyword>
<sequence length="116" mass="12826">MTIIFIAIASVLIFALLIGAVKMMAGLIMAYLIINLLLKMPLFVVIYFTTYTLASYDYGDQDFFSSCGYQCSLYTLSPGFLWSGLIVSFLCCIFDGILTGGLRKLRLLCQGISTVM</sequence>
<dbReference type="EMBL" id="KN549483">
    <property type="protein sequence ID" value="KHJ97272.1"/>
    <property type="molecule type" value="Genomic_DNA"/>
</dbReference>
<reference evidence="2 3" key="1">
    <citation type="submission" date="2014-03" db="EMBL/GenBank/DDBJ databases">
        <title>Draft genome of the hookworm Oesophagostomum dentatum.</title>
        <authorList>
            <person name="Mitreva M."/>
        </authorList>
    </citation>
    <scope>NUCLEOTIDE SEQUENCE [LARGE SCALE GENOMIC DNA]</scope>
    <source>
        <strain evidence="2 3">OD-Hann</strain>
    </source>
</reference>
<proteinExistence type="predicted"/>
<dbReference type="Proteomes" id="UP000053660">
    <property type="component" value="Unassembled WGS sequence"/>
</dbReference>
<protein>
    <submittedName>
        <fullName evidence="2">Uncharacterized protein</fullName>
    </submittedName>
</protein>
<evidence type="ECO:0000313" key="3">
    <source>
        <dbReference type="Proteomes" id="UP000053660"/>
    </source>
</evidence>
<keyword evidence="1" id="KW-0472">Membrane</keyword>
<dbReference type="AlphaFoldDB" id="A0A0B1TN67"/>
<gene>
    <name evidence="2" type="ORF">OESDEN_02757</name>
</gene>